<dbReference type="Pfam" id="PF08241">
    <property type="entry name" value="Methyltransf_11"/>
    <property type="match status" value="1"/>
</dbReference>
<dbReference type="Gene3D" id="3.40.50.150">
    <property type="entry name" value="Vaccinia Virus protein VP39"/>
    <property type="match status" value="1"/>
</dbReference>
<dbReference type="Proteomes" id="UP000594468">
    <property type="component" value="Chromosome"/>
</dbReference>
<reference evidence="2 3" key="1">
    <citation type="submission" date="2020-02" db="EMBL/GenBank/DDBJ databases">
        <authorList>
            <person name="Zheng R.K."/>
            <person name="Sun C.M."/>
        </authorList>
    </citation>
    <scope>NUCLEOTIDE SEQUENCE [LARGE SCALE GENOMIC DNA]</scope>
    <source>
        <strain evidence="3">rifampicinis</strain>
    </source>
</reference>
<dbReference type="EMBL" id="CP062983">
    <property type="protein sequence ID" value="QPC82649.1"/>
    <property type="molecule type" value="Genomic_DNA"/>
</dbReference>
<dbReference type="GO" id="GO:0008757">
    <property type="term" value="F:S-adenosylmethionine-dependent methyltransferase activity"/>
    <property type="evidence" value="ECO:0007669"/>
    <property type="project" value="InterPro"/>
</dbReference>
<dbReference type="InterPro" id="IPR029063">
    <property type="entry name" value="SAM-dependent_MTases_sf"/>
</dbReference>
<accession>A0A7S8IEP0</accession>
<keyword evidence="3" id="KW-1185">Reference proteome</keyword>
<dbReference type="AlphaFoldDB" id="A0A7S8IEP0"/>
<evidence type="ECO:0000313" key="3">
    <source>
        <dbReference type="Proteomes" id="UP000594468"/>
    </source>
</evidence>
<feature type="domain" description="Methyltransferase type 11" evidence="1">
    <location>
        <begin position="56"/>
        <end position="150"/>
    </location>
</feature>
<proteinExistence type="predicted"/>
<protein>
    <submittedName>
        <fullName evidence="2">Class I SAM-dependent methyltransferase</fullName>
    </submittedName>
</protein>
<dbReference type="CDD" id="cd02440">
    <property type="entry name" value="AdoMet_MTases"/>
    <property type="match status" value="1"/>
</dbReference>
<keyword evidence="2" id="KW-0489">Methyltransferase</keyword>
<dbReference type="RefSeq" id="WP_195170718.1">
    <property type="nucleotide sequence ID" value="NZ_CP062983.1"/>
</dbReference>
<evidence type="ECO:0000313" key="2">
    <source>
        <dbReference type="EMBL" id="QPC82649.1"/>
    </source>
</evidence>
<dbReference type="PANTHER" id="PTHR43861">
    <property type="entry name" value="TRANS-ACONITATE 2-METHYLTRANSFERASE-RELATED"/>
    <property type="match status" value="1"/>
</dbReference>
<dbReference type="SUPFAM" id="SSF53335">
    <property type="entry name" value="S-adenosyl-L-methionine-dependent methyltransferases"/>
    <property type="match status" value="1"/>
</dbReference>
<sequence length="203" mass="22757">MNNDPANQQKKVRQQWDEAAANFDNEPDHGLQDAHVQAAWHDLLMRLMPMPPAHILDIGCGTGSLALLLSQMGHDVIGSDFSVQMLTYARYKLTSAGYSLNWLQMDAAHPALGKTQFDVVLCRHVLWALPQPQYVLQRWQSLLRPGGRMVLIEGYWHTKAGLHASDLLAMLPDGMESTTYFLSDNAALWDNTVSDERYAIVAI</sequence>
<organism evidence="2 3">
    <name type="scientific">Phototrophicus methaneseepsis</name>
    <dbReference type="NCBI Taxonomy" id="2710758"/>
    <lineage>
        <taxon>Bacteria</taxon>
        <taxon>Bacillati</taxon>
        <taxon>Chloroflexota</taxon>
        <taxon>Candidatus Thermofontia</taxon>
        <taxon>Phototrophicales</taxon>
        <taxon>Phototrophicaceae</taxon>
        <taxon>Phototrophicus</taxon>
    </lineage>
</organism>
<dbReference type="InterPro" id="IPR013216">
    <property type="entry name" value="Methyltransf_11"/>
</dbReference>
<dbReference type="KEGG" id="pmet:G4Y79_23670"/>
<name>A0A7S8IEP0_9CHLR</name>
<evidence type="ECO:0000259" key="1">
    <source>
        <dbReference type="Pfam" id="PF08241"/>
    </source>
</evidence>
<gene>
    <name evidence="2" type="ORF">G4Y79_23670</name>
</gene>
<keyword evidence="2" id="KW-0808">Transferase</keyword>
<dbReference type="GO" id="GO:0032259">
    <property type="term" value="P:methylation"/>
    <property type="evidence" value="ECO:0007669"/>
    <property type="project" value="UniProtKB-KW"/>
</dbReference>